<dbReference type="EMBL" id="HBFK01041078">
    <property type="protein sequence ID" value="CAD8758448.1"/>
    <property type="molecule type" value="Transcribed_RNA"/>
</dbReference>
<protein>
    <submittedName>
        <fullName evidence="2">Uncharacterized protein</fullName>
    </submittedName>
</protein>
<name>A0A6U5CLT6_HEMAN</name>
<accession>A0A6U5CLT6</accession>
<keyword evidence="1" id="KW-0732">Signal</keyword>
<feature type="signal peptide" evidence="1">
    <location>
        <begin position="1"/>
        <end position="16"/>
    </location>
</feature>
<gene>
    <name evidence="2" type="ORF">HAND1043_LOCUS24962</name>
</gene>
<feature type="chain" id="PRO_5030160499" evidence="1">
    <location>
        <begin position="17"/>
        <end position="244"/>
    </location>
</feature>
<reference evidence="2" key="1">
    <citation type="submission" date="2021-01" db="EMBL/GenBank/DDBJ databases">
        <authorList>
            <person name="Corre E."/>
            <person name="Pelletier E."/>
            <person name="Niang G."/>
            <person name="Scheremetjew M."/>
            <person name="Finn R."/>
            <person name="Kale V."/>
            <person name="Holt S."/>
            <person name="Cochrane G."/>
            <person name="Meng A."/>
            <person name="Brown T."/>
            <person name="Cohen L."/>
        </authorList>
    </citation>
    <scope>NUCLEOTIDE SEQUENCE</scope>
    <source>
        <strain evidence="2">CCMP441</strain>
    </source>
</reference>
<evidence type="ECO:0000256" key="1">
    <source>
        <dbReference type="SAM" id="SignalP"/>
    </source>
</evidence>
<proteinExistence type="predicted"/>
<dbReference type="AlphaFoldDB" id="A0A6U5CLT6"/>
<organism evidence="2">
    <name type="scientific">Hemiselmis andersenii</name>
    <name type="common">Cryptophyte alga</name>
    <dbReference type="NCBI Taxonomy" id="464988"/>
    <lineage>
        <taxon>Eukaryota</taxon>
        <taxon>Cryptophyceae</taxon>
        <taxon>Cryptomonadales</taxon>
        <taxon>Hemiselmidaceae</taxon>
        <taxon>Hemiselmis</taxon>
    </lineage>
</organism>
<evidence type="ECO:0000313" key="2">
    <source>
        <dbReference type="EMBL" id="CAD8758448.1"/>
    </source>
</evidence>
<sequence length="244" mass="24615">MLRTAVAIAAIAGASAFQTPALNGVIGAKMVDSSAVSRKALVQGAGAIAIGFLGNEAANAAKFDPNTGFPVQDGKKDLLCNGSASAGCQPMTQSASITDKQKAILAGEITVKANKLSVLDAELAAMKKSAKKNKPAKLDKDLVLRYSALYLSPLSDAMTSYCARDAGGAKFAGGAGLPKIGDKTEEVAQSSGLYTYVSQVKSAMTAMTAAAKAGDFEGVTAANDGAKKAADSFLGAANAPIVFN</sequence>